<accession>A0A0J1BB99</accession>
<dbReference type="AlphaFoldDB" id="A0A0J1BB99"/>
<organism evidence="2 3">
    <name type="scientific">Rhodopirellula islandica</name>
    <dbReference type="NCBI Taxonomy" id="595434"/>
    <lineage>
        <taxon>Bacteria</taxon>
        <taxon>Pseudomonadati</taxon>
        <taxon>Planctomycetota</taxon>
        <taxon>Planctomycetia</taxon>
        <taxon>Pirellulales</taxon>
        <taxon>Pirellulaceae</taxon>
        <taxon>Rhodopirellula</taxon>
    </lineage>
</organism>
<evidence type="ECO:0000256" key="1">
    <source>
        <dbReference type="SAM" id="MobiDB-lite"/>
    </source>
</evidence>
<evidence type="ECO:0000313" key="2">
    <source>
        <dbReference type="EMBL" id="KLU03902.1"/>
    </source>
</evidence>
<feature type="region of interest" description="Disordered" evidence="1">
    <location>
        <begin position="37"/>
        <end position="72"/>
    </location>
</feature>
<dbReference type="EMBL" id="LECT01000031">
    <property type="protein sequence ID" value="KLU03902.1"/>
    <property type="molecule type" value="Genomic_DNA"/>
</dbReference>
<comment type="caution">
    <text evidence="2">The sequence shown here is derived from an EMBL/GenBank/DDBJ whole genome shotgun (WGS) entry which is preliminary data.</text>
</comment>
<reference evidence="2" key="1">
    <citation type="submission" date="2015-05" db="EMBL/GenBank/DDBJ databases">
        <title>Permanent draft genome of Rhodopirellula islandicus K833.</title>
        <authorList>
            <person name="Kizina J."/>
            <person name="Richter M."/>
            <person name="Glockner F.O."/>
            <person name="Harder J."/>
        </authorList>
    </citation>
    <scope>NUCLEOTIDE SEQUENCE [LARGE SCALE GENOMIC DNA]</scope>
    <source>
        <strain evidence="2">K833</strain>
    </source>
</reference>
<dbReference type="Proteomes" id="UP000036367">
    <property type="component" value="Unassembled WGS sequence"/>
</dbReference>
<evidence type="ECO:0000313" key="3">
    <source>
        <dbReference type="Proteomes" id="UP000036367"/>
    </source>
</evidence>
<feature type="compositionally biased region" description="Polar residues" evidence="1">
    <location>
        <begin position="45"/>
        <end position="72"/>
    </location>
</feature>
<protein>
    <submittedName>
        <fullName evidence="2">Uncharacterized protein</fullName>
    </submittedName>
</protein>
<sequence>MPLAPGDLFAAPRTCPTRFAGFSFAVRVFETIQPSLPRLTLGRPTGQSLRVSQHSKATDNTATLELRGNSQH</sequence>
<proteinExistence type="predicted"/>
<gene>
    <name evidence="2" type="ORF">RISK_004309</name>
</gene>
<dbReference type="STRING" id="595434.RISK_004309"/>
<name>A0A0J1BB99_RHOIS</name>
<keyword evidence="3" id="KW-1185">Reference proteome</keyword>
<dbReference type="PATRIC" id="fig|595434.4.peg.4087"/>